<protein>
    <submittedName>
        <fullName evidence="1">Uncharacterized protein</fullName>
    </submittedName>
</protein>
<keyword evidence="2" id="KW-1185">Reference proteome</keyword>
<gene>
    <name evidence="1" type="ORF">HD593_008336</name>
</gene>
<dbReference type="Proteomes" id="UP000565579">
    <property type="component" value="Unassembled WGS sequence"/>
</dbReference>
<proteinExistence type="predicted"/>
<dbReference type="AlphaFoldDB" id="A0A7X0P1H1"/>
<evidence type="ECO:0000313" key="2">
    <source>
        <dbReference type="Proteomes" id="UP000565579"/>
    </source>
</evidence>
<dbReference type="EMBL" id="JACHMI010000001">
    <property type="protein sequence ID" value="MBB6553541.1"/>
    <property type="molecule type" value="Genomic_DNA"/>
</dbReference>
<organism evidence="1 2">
    <name type="scientific">Nonomuraea rubra</name>
    <dbReference type="NCBI Taxonomy" id="46180"/>
    <lineage>
        <taxon>Bacteria</taxon>
        <taxon>Bacillati</taxon>
        <taxon>Actinomycetota</taxon>
        <taxon>Actinomycetes</taxon>
        <taxon>Streptosporangiales</taxon>
        <taxon>Streptosporangiaceae</taxon>
        <taxon>Nonomuraea</taxon>
    </lineage>
</organism>
<sequence length="36" mass="3823">MRVVWRLPVKVAAVIGLWTNANGFGPGARPSGSLLM</sequence>
<reference evidence="1 2" key="1">
    <citation type="submission" date="2020-08" db="EMBL/GenBank/DDBJ databases">
        <title>Sequencing the genomes of 1000 actinobacteria strains.</title>
        <authorList>
            <person name="Klenk H.-P."/>
        </authorList>
    </citation>
    <scope>NUCLEOTIDE SEQUENCE [LARGE SCALE GENOMIC DNA]</scope>
    <source>
        <strain evidence="1 2">DSM 43768</strain>
    </source>
</reference>
<comment type="caution">
    <text evidence="1">The sequence shown here is derived from an EMBL/GenBank/DDBJ whole genome shotgun (WGS) entry which is preliminary data.</text>
</comment>
<name>A0A7X0P1H1_9ACTN</name>
<accession>A0A7X0P1H1</accession>
<evidence type="ECO:0000313" key="1">
    <source>
        <dbReference type="EMBL" id="MBB6553541.1"/>
    </source>
</evidence>